<dbReference type="InterPro" id="IPR036034">
    <property type="entry name" value="PDZ_sf"/>
</dbReference>
<comment type="caution">
    <text evidence="1">The sequence shown here is derived from an EMBL/GenBank/DDBJ whole genome shotgun (WGS) entry which is preliminary data.</text>
</comment>
<accession>A0A0W8FQ87</accession>
<sequence length="69" mass="7424">MLHANDTIILWIAQGSAAEQAGLKGANATSYGDLIPGDAIVATDGKPKKGQFMCFLQTERLTFHNFLDT</sequence>
<name>A0A0W8FQ87_9ZZZZ</name>
<evidence type="ECO:0000313" key="1">
    <source>
        <dbReference type="EMBL" id="KUG23101.1"/>
    </source>
</evidence>
<dbReference type="AlphaFoldDB" id="A0A0W8FQ87"/>
<reference evidence="1" key="1">
    <citation type="journal article" date="2015" name="Proc. Natl. Acad. Sci. U.S.A.">
        <title>Networks of energetic and metabolic interactions define dynamics in microbial communities.</title>
        <authorList>
            <person name="Embree M."/>
            <person name="Liu J.K."/>
            <person name="Al-Bassam M.M."/>
            <person name="Zengler K."/>
        </authorList>
    </citation>
    <scope>NUCLEOTIDE SEQUENCE</scope>
</reference>
<gene>
    <name evidence="1" type="ORF">ASZ90_007095</name>
</gene>
<dbReference type="Gene3D" id="2.30.42.10">
    <property type="match status" value="1"/>
</dbReference>
<protein>
    <submittedName>
        <fullName evidence="1">Uncharacterized protein</fullName>
    </submittedName>
</protein>
<dbReference type="EMBL" id="LNQE01000920">
    <property type="protein sequence ID" value="KUG23101.1"/>
    <property type="molecule type" value="Genomic_DNA"/>
</dbReference>
<organism evidence="1">
    <name type="scientific">hydrocarbon metagenome</name>
    <dbReference type="NCBI Taxonomy" id="938273"/>
    <lineage>
        <taxon>unclassified sequences</taxon>
        <taxon>metagenomes</taxon>
        <taxon>ecological metagenomes</taxon>
    </lineage>
</organism>
<proteinExistence type="predicted"/>